<evidence type="ECO:0000259" key="1">
    <source>
        <dbReference type="Pfam" id="PF00582"/>
    </source>
</evidence>
<dbReference type="EMBL" id="LAZR01045951">
    <property type="protein sequence ID" value="KKK97665.1"/>
    <property type="molecule type" value="Genomic_DNA"/>
</dbReference>
<comment type="caution">
    <text evidence="2">The sequence shown here is derived from an EMBL/GenBank/DDBJ whole genome shotgun (WGS) entry which is preliminary data.</text>
</comment>
<dbReference type="Gene3D" id="3.40.50.620">
    <property type="entry name" value="HUPs"/>
    <property type="match status" value="1"/>
</dbReference>
<dbReference type="InterPro" id="IPR014729">
    <property type="entry name" value="Rossmann-like_a/b/a_fold"/>
</dbReference>
<feature type="domain" description="UspA" evidence="1">
    <location>
        <begin position="1"/>
        <end position="137"/>
    </location>
</feature>
<reference evidence="2" key="1">
    <citation type="journal article" date="2015" name="Nature">
        <title>Complex archaea that bridge the gap between prokaryotes and eukaryotes.</title>
        <authorList>
            <person name="Spang A."/>
            <person name="Saw J.H."/>
            <person name="Jorgensen S.L."/>
            <person name="Zaremba-Niedzwiedzka K."/>
            <person name="Martijn J."/>
            <person name="Lind A.E."/>
            <person name="van Eijk R."/>
            <person name="Schleper C."/>
            <person name="Guy L."/>
            <person name="Ettema T.J."/>
        </authorList>
    </citation>
    <scope>NUCLEOTIDE SEQUENCE</scope>
</reference>
<proteinExistence type="predicted"/>
<evidence type="ECO:0000313" key="2">
    <source>
        <dbReference type="EMBL" id="KKK97665.1"/>
    </source>
</evidence>
<dbReference type="SUPFAM" id="SSF52402">
    <property type="entry name" value="Adenine nucleotide alpha hydrolases-like"/>
    <property type="match status" value="1"/>
</dbReference>
<name>A0A0F9AH84_9ZZZZ</name>
<protein>
    <recommendedName>
        <fullName evidence="1">UspA domain-containing protein</fullName>
    </recommendedName>
</protein>
<dbReference type="CDD" id="cd00293">
    <property type="entry name" value="USP-like"/>
    <property type="match status" value="1"/>
</dbReference>
<dbReference type="Pfam" id="PF00582">
    <property type="entry name" value="Usp"/>
    <property type="match status" value="1"/>
</dbReference>
<accession>A0A0F9AH84</accession>
<dbReference type="InterPro" id="IPR006016">
    <property type="entry name" value="UspA"/>
</dbReference>
<gene>
    <name evidence="2" type="ORF">LCGC14_2650460</name>
</gene>
<dbReference type="AlphaFoldDB" id="A0A0F9AH84"/>
<sequence length="138" mass="14899">MYTKIMIPVDLRHADRLGKSLQVAADIAKLYKAETHIVGVGHSVPNEVARTPDEFAQKLTRFAAESSQTYGVTFAPHVETSHDPAVDLDDVLNRSASGLGIDLIVMASHIPGLAEYVFASNAGYLASHSDLSVLIVRQ</sequence>
<organism evidence="2">
    <name type="scientific">marine sediment metagenome</name>
    <dbReference type="NCBI Taxonomy" id="412755"/>
    <lineage>
        <taxon>unclassified sequences</taxon>
        <taxon>metagenomes</taxon>
        <taxon>ecological metagenomes</taxon>
    </lineage>
</organism>